<organism evidence="1 2">
    <name type="scientific">Desulfofervidus auxilii</name>
    <dbReference type="NCBI Taxonomy" id="1621989"/>
    <lineage>
        <taxon>Bacteria</taxon>
        <taxon>Pseudomonadati</taxon>
        <taxon>Thermodesulfobacteriota</taxon>
        <taxon>Candidatus Desulfofervidia</taxon>
        <taxon>Candidatus Desulfofervidales</taxon>
        <taxon>Candidatus Desulfofervidaceae</taxon>
        <taxon>Candidatus Desulfofervidus</taxon>
    </lineage>
</organism>
<name>A0A7U4TIM4_DESA2</name>
<evidence type="ECO:0008006" key="3">
    <source>
        <dbReference type="Google" id="ProtNLM"/>
    </source>
</evidence>
<dbReference type="KEGG" id="daw:HS1_001669"/>
<dbReference type="OrthoDB" id="9553410at2"/>
<dbReference type="AlphaFoldDB" id="A0A7U4TIM4"/>
<reference evidence="1 2" key="1">
    <citation type="submission" date="2015-10" db="EMBL/GenBank/DDBJ databases">
        <title>Candidatus Desulfofervidus auxilii, a hydrogenotrophic sulfate-reducing bacterium involved in the thermophilic anaerobic oxidation of methane.</title>
        <authorList>
            <person name="Krukenberg V."/>
            <person name="Richter M."/>
            <person name="Wegener G."/>
        </authorList>
    </citation>
    <scope>NUCLEOTIDE SEQUENCE [LARGE SCALE GENOMIC DNA]</scope>
    <source>
        <strain evidence="1 2">HS1</strain>
    </source>
</reference>
<protein>
    <recommendedName>
        <fullName evidence="3">Abortive infection protein-like C-terminal domain-containing protein</fullName>
    </recommendedName>
</protein>
<proteinExistence type="predicted"/>
<keyword evidence="2" id="KW-1185">Reference proteome</keyword>
<evidence type="ECO:0000313" key="1">
    <source>
        <dbReference type="EMBL" id="AMM41463.1"/>
    </source>
</evidence>
<gene>
    <name evidence="1" type="ORF">HS1_001669</name>
</gene>
<evidence type="ECO:0000313" key="2">
    <source>
        <dbReference type="Proteomes" id="UP000070560"/>
    </source>
</evidence>
<dbReference type="RefSeq" id="WP_066063839.1">
    <property type="nucleotide sequence ID" value="NZ_CP013015.1"/>
</dbReference>
<dbReference type="EMBL" id="CP013015">
    <property type="protein sequence ID" value="AMM41463.1"/>
    <property type="molecule type" value="Genomic_DNA"/>
</dbReference>
<sequence length="339" mass="40210">MTFKLWSELNPKAKKELKPDFGLRSWNSLSSDEKYKIWKCLEWYFFDKDIKTKYEGYYLSRKIHYYKFFGEPPENGKKKKRIYFSIAALNHKYKAKSYAKNFLEDNTLNSACHDFYEIFMNQDENVVMELLSLYSLLLIPERAKGTIHKKEGESEEEYNQRLENWRWEEFDKFRKDLNEVFTDFGINLYLTGQGFAPRQEEKIIKEIYEPVLNYLSHSKWTEVSKILSDAFDEYRKNTPQGYSNCVTNVISAIQAFLQIVVNGKTGKGEISKLIPIAQKKKLIPDDFFTQKIFDNLESVFARQRQETGIAHPKKQYANEKNARLMLNLAMVFLQHCIQK</sequence>
<dbReference type="Proteomes" id="UP000070560">
    <property type="component" value="Chromosome"/>
</dbReference>
<accession>A0A7U4TIM4</accession>